<dbReference type="Proteomes" id="UP000288805">
    <property type="component" value="Unassembled WGS sequence"/>
</dbReference>
<proteinExistence type="predicted"/>
<dbReference type="Gene3D" id="1.10.287.2250">
    <property type="match status" value="1"/>
</dbReference>
<dbReference type="InterPro" id="IPR038765">
    <property type="entry name" value="Papain-like_cys_pep_sf"/>
</dbReference>
<dbReference type="Gramene" id="Vitis10g00865.t01">
    <property type="protein sequence ID" value="Vitis10g00865.t01.CDS"/>
    <property type="gene ID" value="Vitis10g00865"/>
</dbReference>
<dbReference type="EMBL" id="QGNW01002064">
    <property type="protein sequence ID" value="RVW25742.1"/>
    <property type="molecule type" value="Genomic_DNA"/>
</dbReference>
<reference evidence="2 3" key="1">
    <citation type="journal article" date="2018" name="PLoS Genet.">
        <title>Population sequencing reveals clonal diversity and ancestral inbreeding in the grapevine cultivar Chardonnay.</title>
        <authorList>
            <person name="Roach M.J."/>
            <person name="Johnson D.L."/>
            <person name="Bohlmann J."/>
            <person name="van Vuuren H.J."/>
            <person name="Jones S.J."/>
            <person name="Pretorius I.S."/>
            <person name="Schmidt S.A."/>
            <person name="Borneman A.R."/>
        </authorList>
    </citation>
    <scope>NUCLEOTIDE SEQUENCE [LARGE SCALE GENOMIC DNA]</scope>
    <source>
        <strain evidence="3">cv. Chardonnay</strain>
        <tissue evidence="2">Leaf</tissue>
    </source>
</reference>
<dbReference type="Pfam" id="PF08246">
    <property type="entry name" value="Inhibitor_I29"/>
    <property type="match status" value="1"/>
</dbReference>
<gene>
    <name evidence="2" type="ORF">CK203_113513</name>
</gene>
<evidence type="ECO:0000313" key="3">
    <source>
        <dbReference type="Proteomes" id="UP000288805"/>
    </source>
</evidence>
<evidence type="ECO:0000259" key="1">
    <source>
        <dbReference type="Pfam" id="PF08246"/>
    </source>
</evidence>
<accession>A0A438CRA2</accession>
<feature type="domain" description="Cathepsin propeptide inhibitor" evidence="1">
    <location>
        <begin position="31"/>
        <end position="65"/>
    </location>
</feature>
<protein>
    <recommendedName>
        <fullName evidence="1">Cathepsin propeptide inhibitor domain-containing protein</fullName>
    </recommendedName>
</protein>
<dbReference type="SUPFAM" id="SSF54001">
    <property type="entry name" value="Cysteine proteinases"/>
    <property type="match status" value="1"/>
</dbReference>
<name>A0A438CRA2_VITVI</name>
<sequence length="110" mass="12513">MKLPCMRGMSNGWLVTVAITRMMRRRRGVLMFKDNVDFIQTFDTAGNMPNKLGVNALADMTHEEFRASGNTFKIPPNSRTSIGNNIIQAPECHQNSIYHGLEKEKNCHPY</sequence>
<evidence type="ECO:0000313" key="2">
    <source>
        <dbReference type="EMBL" id="RVW25742.1"/>
    </source>
</evidence>
<comment type="caution">
    <text evidence="2">The sequence shown here is derived from an EMBL/GenBank/DDBJ whole genome shotgun (WGS) entry which is preliminary data.</text>
</comment>
<organism evidence="2 3">
    <name type="scientific">Vitis vinifera</name>
    <name type="common">Grape</name>
    <dbReference type="NCBI Taxonomy" id="29760"/>
    <lineage>
        <taxon>Eukaryota</taxon>
        <taxon>Viridiplantae</taxon>
        <taxon>Streptophyta</taxon>
        <taxon>Embryophyta</taxon>
        <taxon>Tracheophyta</taxon>
        <taxon>Spermatophyta</taxon>
        <taxon>Magnoliopsida</taxon>
        <taxon>eudicotyledons</taxon>
        <taxon>Gunneridae</taxon>
        <taxon>Pentapetalae</taxon>
        <taxon>rosids</taxon>
        <taxon>Vitales</taxon>
        <taxon>Vitaceae</taxon>
        <taxon>Viteae</taxon>
        <taxon>Vitis</taxon>
    </lineage>
</organism>
<dbReference type="AlphaFoldDB" id="A0A438CRA2"/>
<dbReference type="InterPro" id="IPR013201">
    <property type="entry name" value="Prot_inhib_I29"/>
</dbReference>